<feature type="coiled-coil region" evidence="1">
    <location>
        <begin position="2"/>
        <end position="43"/>
    </location>
</feature>
<reference evidence="2 3" key="1">
    <citation type="submission" date="2020-08" db="EMBL/GenBank/DDBJ databases">
        <authorList>
            <person name="Liu C."/>
            <person name="Sun Q."/>
        </authorList>
    </citation>
    <scope>NUCLEOTIDE SEQUENCE [LARGE SCALE GENOMIC DNA]</scope>
    <source>
        <strain evidence="2 3">NSJ-61</strain>
    </source>
</reference>
<proteinExistence type="predicted"/>
<organism evidence="2 3">
    <name type="scientific">[Eubacterium] hominis</name>
    <dbReference type="NCBI Taxonomy" id="2764325"/>
    <lineage>
        <taxon>Bacteria</taxon>
        <taxon>Bacillati</taxon>
        <taxon>Bacillota</taxon>
        <taxon>Erysipelotrichia</taxon>
        <taxon>Erysipelotrichales</taxon>
        <taxon>Erysipelotrichaceae</taxon>
        <taxon>Amedibacillus</taxon>
    </lineage>
</organism>
<accession>A0A7G9GIG9</accession>
<evidence type="ECO:0000313" key="2">
    <source>
        <dbReference type="EMBL" id="QNM10601.1"/>
    </source>
</evidence>
<dbReference type="EMBL" id="CP060636">
    <property type="protein sequence ID" value="QNM10601.1"/>
    <property type="molecule type" value="Genomic_DNA"/>
</dbReference>
<dbReference type="RefSeq" id="WP_054322378.1">
    <property type="nucleotide sequence ID" value="NZ_CP060636.1"/>
</dbReference>
<protein>
    <submittedName>
        <fullName evidence="2">Uncharacterized protein</fullName>
    </submittedName>
</protein>
<name>A0A7G9GIG9_9FIRM</name>
<sequence>MIKKIEKEIKKLEILKEQKINKRNQLDEELSEITTQLKELYSLKNQYEKLQNSTLHFFEKSETS</sequence>
<evidence type="ECO:0000256" key="1">
    <source>
        <dbReference type="SAM" id="Coils"/>
    </source>
</evidence>
<keyword evidence="3" id="KW-1185">Reference proteome</keyword>
<gene>
    <name evidence="2" type="ORF">H9Q80_09840</name>
</gene>
<dbReference type="AlphaFoldDB" id="A0A7G9GIG9"/>
<dbReference type="Proteomes" id="UP000515856">
    <property type="component" value="Chromosome"/>
</dbReference>
<evidence type="ECO:0000313" key="3">
    <source>
        <dbReference type="Proteomes" id="UP000515856"/>
    </source>
</evidence>
<keyword evidence="1" id="KW-0175">Coiled coil</keyword>
<dbReference type="KEGG" id="ehn:H9Q80_09840"/>